<keyword evidence="4" id="KW-1185">Reference proteome</keyword>
<dbReference type="OrthoDB" id="2157690at2"/>
<evidence type="ECO:0000256" key="1">
    <source>
        <dbReference type="SAM" id="SignalP"/>
    </source>
</evidence>
<dbReference type="InterPro" id="IPR027994">
    <property type="entry name" value="WxL_dom"/>
</dbReference>
<dbReference type="RefSeq" id="WP_126779146.1">
    <property type="nucleotide sequence ID" value="NZ_NGJU01000007.1"/>
</dbReference>
<organism evidence="3 4">
    <name type="scientific">Vagococcus salmoninarum</name>
    <dbReference type="NCBI Taxonomy" id="2739"/>
    <lineage>
        <taxon>Bacteria</taxon>
        <taxon>Bacillati</taxon>
        <taxon>Bacillota</taxon>
        <taxon>Bacilli</taxon>
        <taxon>Lactobacillales</taxon>
        <taxon>Enterococcaceae</taxon>
        <taxon>Vagococcus</taxon>
    </lineage>
</organism>
<protein>
    <recommendedName>
        <fullName evidence="2">WxL domain-containing protein</fullName>
    </recommendedName>
</protein>
<comment type="caution">
    <text evidence="3">The sequence shown here is derived from an EMBL/GenBank/DDBJ whole genome shotgun (WGS) entry which is preliminary data.</text>
</comment>
<accession>A0A429ZRY2</accession>
<sequence length="276" mass="30177">MITIKQNHYHVFGMFSLWLLLSQPVLAADLPTTATPRGLVSFTERGTGGDGSITVPETAPPIIVKPVDPHPSMPAGPLMILDAPTFDFGTVEIASKNMLYSVKTVAYNQINEDGSLAPEKSYYPPFLQVEDVRGNTVTQSWALTVAATPFTSGNQELIGAEIRIQRPSLVFNNSVVDERNPEGIITTESGYSINPKAQLILSTDPGKGNALTSLVMDTNYLEGKKNDGSLYTETDKIEDVQLYVPVTAYKEKAEIYQSTITWSLYNTPEIVDGSRK</sequence>
<dbReference type="EMBL" id="NGJU01000007">
    <property type="protein sequence ID" value="RST96484.1"/>
    <property type="molecule type" value="Genomic_DNA"/>
</dbReference>
<dbReference type="Pfam" id="PF13731">
    <property type="entry name" value="WxL"/>
    <property type="match status" value="1"/>
</dbReference>
<dbReference type="GeneID" id="98567941"/>
<feature type="chain" id="PRO_5019132089" description="WxL domain-containing protein" evidence="1">
    <location>
        <begin position="28"/>
        <end position="276"/>
    </location>
</feature>
<reference evidence="3 4" key="1">
    <citation type="submission" date="2017-05" db="EMBL/GenBank/DDBJ databases">
        <title>Vagococcus spp. assemblies.</title>
        <authorList>
            <person name="Gulvik C.A."/>
        </authorList>
    </citation>
    <scope>NUCLEOTIDE SEQUENCE [LARGE SCALE GENOMIC DNA]</scope>
    <source>
        <strain evidence="3 4">NCFB 2777</strain>
    </source>
</reference>
<dbReference type="AlphaFoldDB" id="A0A429ZRY2"/>
<evidence type="ECO:0000259" key="2">
    <source>
        <dbReference type="Pfam" id="PF13731"/>
    </source>
</evidence>
<keyword evidence="1" id="KW-0732">Signal</keyword>
<proteinExistence type="predicted"/>
<evidence type="ECO:0000313" key="3">
    <source>
        <dbReference type="EMBL" id="RST96484.1"/>
    </source>
</evidence>
<evidence type="ECO:0000313" key="4">
    <source>
        <dbReference type="Proteomes" id="UP000287239"/>
    </source>
</evidence>
<gene>
    <name evidence="3" type="ORF">CBF35_06120</name>
</gene>
<name>A0A429ZRY2_9ENTE</name>
<feature type="domain" description="WxL" evidence="2">
    <location>
        <begin position="33"/>
        <end position="268"/>
    </location>
</feature>
<feature type="signal peptide" evidence="1">
    <location>
        <begin position="1"/>
        <end position="27"/>
    </location>
</feature>
<dbReference type="Proteomes" id="UP000287239">
    <property type="component" value="Unassembled WGS sequence"/>
</dbReference>